<protein>
    <submittedName>
        <fullName evidence="2">Uncharacterized protein</fullName>
    </submittedName>
</protein>
<proteinExistence type="predicted"/>
<organism evidence="2 3">
    <name type="scientific">Dorcoceras hygrometricum</name>
    <dbReference type="NCBI Taxonomy" id="472368"/>
    <lineage>
        <taxon>Eukaryota</taxon>
        <taxon>Viridiplantae</taxon>
        <taxon>Streptophyta</taxon>
        <taxon>Embryophyta</taxon>
        <taxon>Tracheophyta</taxon>
        <taxon>Spermatophyta</taxon>
        <taxon>Magnoliopsida</taxon>
        <taxon>eudicotyledons</taxon>
        <taxon>Gunneridae</taxon>
        <taxon>Pentapetalae</taxon>
        <taxon>asterids</taxon>
        <taxon>lamiids</taxon>
        <taxon>Lamiales</taxon>
        <taxon>Gesneriaceae</taxon>
        <taxon>Didymocarpoideae</taxon>
        <taxon>Trichosporeae</taxon>
        <taxon>Loxocarpinae</taxon>
        <taxon>Dorcoceras</taxon>
    </lineage>
</organism>
<feature type="compositionally biased region" description="Basic and acidic residues" evidence="1">
    <location>
        <begin position="435"/>
        <end position="450"/>
    </location>
</feature>
<evidence type="ECO:0000313" key="2">
    <source>
        <dbReference type="EMBL" id="KZV49666.1"/>
    </source>
</evidence>
<dbReference type="AlphaFoldDB" id="A0A2Z7CXT9"/>
<evidence type="ECO:0000313" key="3">
    <source>
        <dbReference type="Proteomes" id="UP000250235"/>
    </source>
</evidence>
<feature type="region of interest" description="Disordered" evidence="1">
    <location>
        <begin position="432"/>
        <end position="451"/>
    </location>
</feature>
<accession>A0A2Z7CXT9</accession>
<dbReference type="Proteomes" id="UP000250235">
    <property type="component" value="Unassembled WGS sequence"/>
</dbReference>
<gene>
    <name evidence="2" type="ORF">F511_23777</name>
</gene>
<name>A0A2Z7CXT9_9LAMI</name>
<feature type="region of interest" description="Disordered" evidence="1">
    <location>
        <begin position="514"/>
        <end position="577"/>
    </location>
</feature>
<evidence type="ECO:0000256" key="1">
    <source>
        <dbReference type="SAM" id="MobiDB-lite"/>
    </source>
</evidence>
<reference evidence="2 3" key="1">
    <citation type="journal article" date="2015" name="Proc. Natl. Acad. Sci. U.S.A.">
        <title>The resurrection genome of Boea hygrometrica: A blueprint for survival of dehydration.</title>
        <authorList>
            <person name="Xiao L."/>
            <person name="Yang G."/>
            <person name="Zhang L."/>
            <person name="Yang X."/>
            <person name="Zhao S."/>
            <person name="Ji Z."/>
            <person name="Zhou Q."/>
            <person name="Hu M."/>
            <person name="Wang Y."/>
            <person name="Chen M."/>
            <person name="Xu Y."/>
            <person name="Jin H."/>
            <person name="Xiao X."/>
            <person name="Hu G."/>
            <person name="Bao F."/>
            <person name="Hu Y."/>
            <person name="Wan P."/>
            <person name="Li L."/>
            <person name="Deng X."/>
            <person name="Kuang T."/>
            <person name="Xiang C."/>
            <person name="Zhu J.K."/>
            <person name="Oliver M.J."/>
            <person name="He Y."/>
        </authorList>
    </citation>
    <scope>NUCLEOTIDE SEQUENCE [LARGE SCALE GENOMIC DNA]</scope>
    <source>
        <strain evidence="3">cv. XS01</strain>
    </source>
</reference>
<keyword evidence="3" id="KW-1185">Reference proteome</keyword>
<feature type="compositionally biased region" description="Basic residues" evidence="1">
    <location>
        <begin position="185"/>
        <end position="195"/>
    </location>
</feature>
<feature type="compositionally biased region" description="Acidic residues" evidence="1">
    <location>
        <begin position="261"/>
        <end position="272"/>
    </location>
</feature>
<dbReference type="EMBL" id="KQ992995">
    <property type="protein sequence ID" value="KZV49666.1"/>
    <property type="molecule type" value="Genomic_DNA"/>
</dbReference>
<feature type="region of interest" description="Disordered" evidence="1">
    <location>
        <begin position="253"/>
        <end position="272"/>
    </location>
</feature>
<sequence>MVINTIGVTTVEISDEIFAAVFDLPMEGLTDLSEVPKYLVFDARSLFSESKEQVSIPCHKREMKIEYRLLSDILAKTIYVKAGSFDAVTRERFLLMTAITFDVKVNWSRLLFDILTDMVTPGSRKAKGYAIQICVLLKNVPGLDLGDSKAFPSPRMLTEKTMHRYVVINEKVGAEEVTGEPQVKKAPKKKAASKKRPADVVATEPVIKKKRATKRKSVLSEDTLEIMSVAPEVVPLQTIEPTPVEENILEEQREATSAVPVDEETSVAEQPADEETVVANINEPTVVTTAEEIRTTSADDVDDIIQQVLVETAQLEVTETDDEGFLADTFTGTDVGVQTESCQYDSFVEEPLEGTEQADDTYEEMEAEAVKQSADEAMSLEDIFLSIPVECKILSAECQIPSAGVEITKITLGKSIEIPGVNEGGWYKAGLPKIPETDKGKAPLQERDPVKGNPVEEQILLTLADIECLVKLREQDVEATKEAISHQLLDFRAQAQDNHNILTVQLGQLVDYINRGGNDKKGEDSSRGPQPPPDDQDRPGGSSGNRGSGESRGSQRRGQSSGNRRGGDLVVSRLCVT</sequence>
<feature type="compositionally biased region" description="Basic and acidic residues" evidence="1">
    <location>
        <begin position="517"/>
        <end position="526"/>
    </location>
</feature>
<feature type="region of interest" description="Disordered" evidence="1">
    <location>
        <begin position="177"/>
        <end position="197"/>
    </location>
</feature>